<feature type="signal peptide" evidence="1">
    <location>
        <begin position="1"/>
        <end position="22"/>
    </location>
</feature>
<keyword evidence="1" id="KW-0732">Signal</keyword>
<feature type="chain" id="PRO_5036896727" evidence="1">
    <location>
        <begin position="23"/>
        <end position="209"/>
    </location>
</feature>
<organism evidence="2 3">
    <name type="scientific">Panagrolaimus davidi</name>
    <dbReference type="NCBI Taxonomy" id="227884"/>
    <lineage>
        <taxon>Eukaryota</taxon>
        <taxon>Metazoa</taxon>
        <taxon>Ecdysozoa</taxon>
        <taxon>Nematoda</taxon>
        <taxon>Chromadorea</taxon>
        <taxon>Rhabditida</taxon>
        <taxon>Tylenchina</taxon>
        <taxon>Panagrolaimomorpha</taxon>
        <taxon>Panagrolaimoidea</taxon>
        <taxon>Panagrolaimidae</taxon>
        <taxon>Panagrolaimus</taxon>
    </lineage>
</organism>
<keyword evidence="2" id="KW-1185">Reference proteome</keyword>
<evidence type="ECO:0000313" key="2">
    <source>
        <dbReference type="Proteomes" id="UP000887578"/>
    </source>
</evidence>
<evidence type="ECO:0000313" key="3">
    <source>
        <dbReference type="WBParaSite" id="PDA_v2.g20165.t1"/>
    </source>
</evidence>
<proteinExistence type="predicted"/>
<protein>
    <submittedName>
        <fullName evidence="3">Uncharacterized protein</fullName>
    </submittedName>
</protein>
<accession>A0A914PZ60</accession>
<evidence type="ECO:0000256" key="1">
    <source>
        <dbReference type="SAM" id="SignalP"/>
    </source>
</evidence>
<dbReference type="Proteomes" id="UP000887578">
    <property type="component" value="Unplaced"/>
</dbReference>
<dbReference type="WBParaSite" id="PDA_v2.g20165.t1">
    <property type="protein sequence ID" value="PDA_v2.g20165.t1"/>
    <property type="gene ID" value="PDA_v2.g20165"/>
</dbReference>
<reference evidence="3" key="1">
    <citation type="submission" date="2022-11" db="UniProtKB">
        <authorList>
            <consortium name="WormBaseParasite"/>
        </authorList>
    </citation>
    <scope>IDENTIFICATION</scope>
</reference>
<dbReference type="AlphaFoldDB" id="A0A914PZ60"/>
<sequence>MAFLKKLLAFCLWFLCLKLSSADYKGFNCSIFFYDTYTTTYYTCYYIFDKSDYFFKKSVAAEYGEALGSCDYDENTCVDSSYRGMKVARGASTIFNEMVTESSERAKKITSLVQTASNKITMGSEIKDCSVACMINDQIINCKKAQLCKAEIVNGGYQYGCKNNVTSCVQETKEFAKNHFVKQVWDYDEVLFNLTIAYKTNPDLFKTRV</sequence>
<name>A0A914PZ60_9BILA</name>